<keyword evidence="5" id="KW-1185">Reference proteome</keyword>
<dbReference type="Pfam" id="PF14449">
    <property type="entry name" value="PT-TG"/>
    <property type="match status" value="1"/>
</dbReference>
<evidence type="ECO:0000256" key="1">
    <source>
        <dbReference type="ARBA" id="ARBA00004613"/>
    </source>
</evidence>
<dbReference type="Proteomes" id="UP000526734">
    <property type="component" value="Unassembled WGS sequence"/>
</dbReference>
<evidence type="ECO:0000313" key="5">
    <source>
        <dbReference type="Proteomes" id="UP000526734"/>
    </source>
</evidence>
<evidence type="ECO:0000256" key="2">
    <source>
        <dbReference type="ARBA" id="ARBA00022525"/>
    </source>
</evidence>
<proteinExistence type="predicted"/>
<keyword evidence="2" id="KW-0964">Secreted</keyword>
<feature type="domain" description="Pre-toxin TG" evidence="3">
    <location>
        <begin position="269"/>
        <end position="325"/>
    </location>
</feature>
<sequence>MRSRIQAARRGGVAGLVVAIVAMLMAIVSPAQASILCDRHPELAACKAADRAKAALVAGKAVARTQLGALVFGHVRQGIAEVAGHALKEAARTLDEVGEAIDAGDVSRANQALDRFREDSLQPLRDTVVATSVVVKSLPELAAIAKSAIAQFNALPDLDIHIDVAALEANNRGLAATAAGIAQAAAQLDDSAARIRVAMAQADRDFAGAKRDLTAANTILAEANRTLDKFTATPWMPVGGLSLKGITFDFDEAFGHPTHSGSLNPDVKAVLSAVTDFLPGIGSVKSAVEAIVGKDAFTQQELDGFERALYGMAAVPVGGGALKKLLAVERAAKVSRAIELAAKNGAKNWRVSFDALPQGKNSGVKIVSNATELRTLFDHWTAGARRLPSRGDKIPDVYDLGEGVTIQWRNMSRSGGETIDFDTPLKEKLKVHVDG</sequence>
<comment type="subcellular location">
    <subcellularLocation>
        <location evidence="1">Secreted</location>
    </subcellularLocation>
</comment>
<evidence type="ECO:0000313" key="4">
    <source>
        <dbReference type="EMBL" id="MBB1157204.1"/>
    </source>
</evidence>
<dbReference type="GO" id="GO:0005576">
    <property type="term" value="C:extracellular region"/>
    <property type="evidence" value="ECO:0007669"/>
    <property type="project" value="UniProtKB-SubCell"/>
</dbReference>
<comment type="caution">
    <text evidence="4">The sequence shown here is derived from an EMBL/GenBank/DDBJ whole genome shotgun (WGS) entry which is preliminary data.</text>
</comment>
<protein>
    <submittedName>
        <fullName evidence="4">Pre-toxin TG domain-containing protein</fullName>
    </submittedName>
</protein>
<dbReference type="RefSeq" id="WP_182894077.1">
    <property type="nucleotide sequence ID" value="NZ_JACGZW010000010.1"/>
</dbReference>
<accession>A0A7W3W1Z1</accession>
<dbReference type="InterPro" id="IPR027797">
    <property type="entry name" value="PT-TG_dom"/>
</dbReference>
<name>A0A7W3W1Z1_9PSEU</name>
<gene>
    <name evidence="4" type="ORF">H4281_29005</name>
</gene>
<dbReference type="AlphaFoldDB" id="A0A7W3W1Z1"/>
<organism evidence="4 5">
    <name type="scientific">Amycolatopsis dendrobii</name>
    <dbReference type="NCBI Taxonomy" id="2760662"/>
    <lineage>
        <taxon>Bacteria</taxon>
        <taxon>Bacillati</taxon>
        <taxon>Actinomycetota</taxon>
        <taxon>Actinomycetes</taxon>
        <taxon>Pseudonocardiales</taxon>
        <taxon>Pseudonocardiaceae</taxon>
        <taxon>Amycolatopsis</taxon>
    </lineage>
</organism>
<dbReference type="EMBL" id="JACGZW010000010">
    <property type="protein sequence ID" value="MBB1157204.1"/>
    <property type="molecule type" value="Genomic_DNA"/>
</dbReference>
<evidence type="ECO:0000259" key="3">
    <source>
        <dbReference type="Pfam" id="PF14449"/>
    </source>
</evidence>
<reference evidence="4 5" key="1">
    <citation type="submission" date="2020-08" db="EMBL/GenBank/DDBJ databases">
        <title>Amycolatopsis sp. nov. DR6-1 isolated from Dendrobium heterocarpum.</title>
        <authorList>
            <person name="Tedsree N."/>
            <person name="Kuncharoen N."/>
            <person name="Likhitwitayawuid K."/>
            <person name="Tanasupawat S."/>
        </authorList>
    </citation>
    <scope>NUCLEOTIDE SEQUENCE [LARGE SCALE GENOMIC DNA]</scope>
    <source>
        <strain evidence="4 5">DR6-1</strain>
    </source>
</reference>